<dbReference type="STRING" id="1915074.SPHI_18990"/>
<organism evidence="2 3">
    <name type="scientific">Sphingomonas jeddahensis</name>
    <dbReference type="NCBI Taxonomy" id="1915074"/>
    <lineage>
        <taxon>Bacteria</taxon>
        <taxon>Pseudomonadati</taxon>
        <taxon>Pseudomonadota</taxon>
        <taxon>Alphaproteobacteria</taxon>
        <taxon>Sphingomonadales</taxon>
        <taxon>Sphingomonadaceae</taxon>
        <taxon>Sphingomonas</taxon>
    </lineage>
</organism>
<gene>
    <name evidence="2" type="ORF">SPHI_18990</name>
</gene>
<comment type="caution">
    <text evidence="2">The sequence shown here is derived from an EMBL/GenBank/DDBJ whole genome shotgun (WGS) entry which is preliminary data.</text>
</comment>
<keyword evidence="3" id="KW-1185">Reference proteome</keyword>
<name>A0A1V2ETF8_9SPHN</name>
<dbReference type="Proteomes" id="UP000188729">
    <property type="component" value="Unassembled WGS sequence"/>
</dbReference>
<keyword evidence="1" id="KW-0732">Signal</keyword>
<dbReference type="EMBL" id="MPSB01000007">
    <property type="protein sequence ID" value="ONF95972.1"/>
    <property type="molecule type" value="Genomic_DNA"/>
</dbReference>
<sequence length="431" mass="45336">MKNISRVAFAAALMAGAAGLAVSPPAIAQKKKEQKGGAPALKLSKDVQNAAAAAQAAIAAKDFATAATQLTTAQAAAKTDDDRYIVAALQLQSEAVKIQDARAANQQMNEAGLKAPLEALIANPKTPAVDVAKYNYQLGIMAANAKDSAGAINYFQRAQQLGYNDPNLPLQMVKLKMDAGDVAGGAAELEKAIDAQTAAGQKPSEDLYKYAIAQTNKKRMGPQTANWIKKWVVAYPTSKNWRDGIVTYGMTQQSAVTLDKGQKVDLYRLMRSAKALADQYDYETYAQWTYDLGLPYETKTVLNEGKAAGKIPASSASANDLMRVANQAIASEGSLAPVEAKAKAGANGRIALNTGDAYLGMGNWAKAIELYKVAMTKGGVDADVVNTHMGIALANSGDKAGAKAAFAAVKTAPRTDIASLWTVYLDNPPTA</sequence>
<proteinExistence type="predicted"/>
<dbReference type="AlphaFoldDB" id="A0A1V2ETF8"/>
<protein>
    <recommendedName>
        <fullName evidence="4">Tetratricopeptide repeat protein</fullName>
    </recommendedName>
</protein>
<dbReference type="SUPFAM" id="SSF48452">
    <property type="entry name" value="TPR-like"/>
    <property type="match status" value="1"/>
</dbReference>
<evidence type="ECO:0008006" key="4">
    <source>
        <dbReference type="Google" id="ProtNLM"/>
    </source>
</evidence>
<reference evidence="2 3" key="1">
    <citation type="submission" date="2016-11" db="EMBL/GenBank/DDBJ databases">
        <title>Genome sequence of Sphingomonas jeddahensis G39.</title>
        <authorList>
            <person name="Poehlein A."/>
            <person name="Wuebbeler J.H."/>
            <person name="Steinbuechel A."/>
            <person name="Daniel R."/>
        </authorList>
    </citation>
    <scope>NUCLEOTIDE SEQUENCE [LARGE SCALE GENOMIC DNA]</scope>
    <source>
        <strain evidence="2 3">G39</strain>
    </source>
</reference>
<dbReference type="InterPro" id="IPR011990">
    <property type="entry name" value="TPR-like_helical_dom_sf"/>
</dbReference>
<feature type="signal peptide" evidence="1">
    <location>
        <begin position="1"/>
        <end position="28"/>
    </location>
</feature>
<evidence type="ECO:0000313" key="3">
    <source>
        <dbReference type="Proteomes" id="UP000188729"/>
    </source>
</evidence>
<dbReference type="Gene3D" id="1.25.40.10">
    <property type="entry name" value="Tetratricopeptide repeat domain"/>
    <property type="match status" value="1"/>
</dbReference>
<dbReference type="OrthoDB" id="7325958at2"/>
<accession>A0A1V2ETF8</accession>
<evidence type="ECO:0000313" key="2">
    <source>
        <dbReference type="EMBL" id="ONF95972.1"/>
    </source>
</evidence>
<dbReference type="RefSeq" id="WP_076744664.1">
    <property type="nucleotide sequence ID" value="NZ_MPSB01000007.1"/>
</dbReference>
<feature type="chain" id="PRO_5013273804" description="Tetratricopeptide repeat protein" evidence="1">
    <location>
        <begin position="29"/>
        <end position="431"/>
    </location>
</feature>
<evidence type="ECO:0000256" key="1">
    <source>
        <dbReference type="SAM" id="SignalP"/>
    </source>
</evidence>